<dbReference type="AlphaFoldDB" id="A0A7R8WPL5"/>
<dbReference type="SUPFAM" id="SSF53807">
    <property type="entry name" value="Helical backbone' metal receptor"/>
    <property type="match status" value="1"/>
</dbReference>
<dbReference type="InterPro" id="IPR050492">
    <property type="entry name" value="Bact_metal-bind_prot9"/>
</dbReference>
<dbReference type="PANTHER" id="PTHR42953">
    <property type="entry name" value="HIGH-AFFINITY ZINC UPTAKE SYSTEM PROTEIN ZNUA-RELATED"/>
    <property type="match status" value="1"/>
</dbReference>
<dbReference type="PANTHER" id="PTHR42953:SF3">
    <property type="entry name" value="HIGH-AFFINITY ZINC UPTAKE SYSTEM PROTEIN ZNUA"/>
    <property type="match status" value="1"/>
</dbReference>
<dbReference type="InterPro" id="IPR006127">
    <property type="entry name" value="ZnuA-like"/>
</dbReference>
<name>A0A7R8WPL5_9CRUS</name>
<keyword evidence="3" id="KW-0732">Signal</keyword>
<accession>A0A7R8WPL5</accession>
<keyword evidence="2" id="KW-0813">Transport</keyword>
<organism evidence="4">
    <name type="scientific">Cyprideis torosa</name>
    <dbReference type="NCBI Taxonomy" id="163714"/>
    <lineage>
        <taxon>Eukaryota</taxon>
        <taxon>Metazoa</taxon>
        <taxon>Ecdysozoa</taxon>
        <taxon>Arthropoda</taxon>
        <taxon>Crustacea</taxon>
        <taxon>Oligostraca</taxon>
        <taxon>Ostracoda</taxon>
        <taxon>Podocopa</taxon>
        <taxon>Podocopida</taxon>
        <taxon>Cytherocopina</taxon>
        <taxon>Cytheroidea</taxon>
        <taxon>Cytherideidae</taxon>
        <taxon>Cyprideis</taxon>
    </lineage>
</organism>
<evidence type="ECO:0000256" key="3">
    <source>
        <dbReference type="ARBA" id="ARBA00022729"/>
    </source>
</evidence>
<dbReference type="Pfam" id="PF01297">
    <property type="entry name" value="ZnuA"/>
    <property type="match status" value="1"/>
</dbReference>
<dbReference type="GO" id="GO:0046872">
    <property type="term" value="F:metal ion binding"/>
    <property type="evidence" value="ECO:0007669"/>
    <property type="project" value="InterPro"/>
</dbReference>
<reference evidence="4" key="1">
    <citation type="submission" date="2020-11" db="EMBL/GenBank/DDBJ databases">
        <authorList>
            <person name="Tran Van P."/>
        </authorList>
    </citation>
    <scope>NUCLEOTIDE SEQUENCE</scope>
</reference>
<dbReference type="EMBL" id="OB674461">
    <property type="protein sequence ID" value="CAD7235746.1"/>
    <property type="molecule type" value="Genomic_DNA"/>
</dbReference>
<comment type="similarity">
    <text evidence="1">Belongs to the bacterial solute-binding protein 9 family.</text>
</comment>
<sequence length="171" mass="18651">TSHEAESENQHDPHIWTSPVMAKAIAGNIRDALIGLDPDHGAAYRDGFHDFAGKLNALDAELATLFRSTPGLKFMVFHPSWGYFADQYGLTQIAIEKEGKQPGAKALAALVDQAIAENIKVVFVQPQFDRKLAQKIADAIHGEVIVIDPLSADYLGNLRKAAHQIIGMQNP</sequence>
<gene>
    <name evidence="4" type="ORF">CTOB1V02_LOCUS13561</name>
</gene>
<evidence type="ECO:0000256" key="1">
    <source>
        <dbReference type="ARBA" id="ARBA00011028"/>
    </source>
</evidence>
<dbReference type="Gene3D" id="3.40.50.1980">
    <property type="entry name" value="Nitrogenase molybdenum iron protein domain"/>
    <property type="match status" value="2"/>
</dbReference>
<evidence type="ECO:0000256" key="2">
    <source>
        <dbReference type="ARBA" id="ARBA00022448"/>
    </source>
</evidence>
<proteinExistence type="inferred from homology"/>
<evidence type="ECO:0000313" key="4">
    <source>
        <dbReference type="EMBL" id="CAD7235746.1"/>
    </source>
</evidence>
<dbReference type="GO" id="GO:0030001">
    <property type="term" value="P:metal ion transport"/>
    <property type="evidence" value="ECO:0007669"/>
    <property type="project" value="InterPro"/>
</dbReference>
<feature type="non-terminal residue" evidence="4">
    <location>
        <position position="1"/>
    </location>
</feature>
<protein>
    <submittedName>
        <fullName evidence="4">Uncharacterized protein</fullName>
    </submittedName>
</protein>